<comment type="caution">
    <text evidence="3">The sequence shown here is derived from an EMBL/GenBank/DDBJ whole genome shotgun (WGS) entry which is preliminary data.</text>
</comment>
<evidence type="ECO:0000313" key="3">
    <source>
        <dbReference type="EMBL" id="MBJ6367250.1"/>
    </source>
</evidence>
<protein>
    <submittedName>
        <fullName evidence="3">Discoidin domain-containing protein</fullName>
    </submittedName>
</protein>
<dbReference type="RefSeq" id="WP_199113617.1">
    <property type="nucleotide sequence ID" value="NZ_JAELVQ010000003.1"/>
</dbReference>
<keyword evidence="4" id="KW-1185">Reference proteome</keyword>
<sequence length="193" mass="21524">MKSLKIKKKITLIVAAFFTMVTFVVLQSCDPDKILITDTDLELPPVPLNTTGWVVIDYTSQEDQDGEGAGNGRVFNTFDGDPSTFWHTCWAGCTAVPPHYFVIDMLESKNIDGFNFVQRQSLSRNIEILSVDISNDNSSWTSLGEFTLEKVKASQDKPLETSVQARYFRINVVKVFDGTNNAALAEVAPYSRT</sequence>
<evidence type="ECO:0000313" key="4">
    <source>
        <dbReference type="Proteomes" id="UP000610931"/>
    </source>
</evidence>
<proteinExistence type="predicted"/>
<dbReference type="Pfam" id="PF00754">
    <property type="entry name" value="F5_F8_type_C"/>
    <property type="match status" value="1"/>
</dbReference>
<dbReference type="Proteomes" id="UP000610931">
    <property type="component" value="Unassembled WGS sequence"/>
</dbReference>
<name>A0A8J7ISS1_9FLAO</name>
<keyword evidence="1" id="KW-0732">Signal</keyword>
<gene>
    <name evidence="3" type="ORF">JF259_04005</name>
</gene>
<dbReference type="Gene3D" id="2.60.120.260">
    <property type="entry name" value="Galactose-binding domain-like"/>
    <property type="match status" value="1"/>
</dbReference>
<feature type="signal peptide" evidence="1">
    <location>
        <begin position="1"/>
        <end position="27"/>
    </location>
</feature>
<dbReference type="SUPFAM" id="SSF49785">
    <property type="entry name" value="Galactose-binding domain-like"/>
    <property type="match status" value="1"/>
</dbReference>
<dbReference type="PROSITE" id="PS50022">
    <property type="entry name" value="FA58C_3"/>
    <property type="match status" value="1"/>
</dbReference>
<evidence type="ECO:0000256" key="1">
    <source>
        <dbReference type="SAM" id="SignalP"/>
    </source>
</evidence>
<dbReference type="EMBL" id="JAELVQ010000003">
    <property type="protein sequence ID" value="MBJ6367250.1"/>
    <property type="molecule type" value="Genomic_DNA"/>
</dbReference>
<reference evidence="3" key="1">
    <citation type="submission" date="2020-12" db="EMBL/GenBank/DDBJ databases">
        <title>Snuella sp. nov., isolated from sediment in Incheon.</title>
        <authorList>
            <person name="Kim W."/>
        </authorList>
    </citation>
    <scope>NUCLEOTIDE SEQUENCE</scope>
    <source>
        <strain evidence="3">CAU 1569</strain>
    </source>
</reference>
<dbReference type="PROSITE" id="PS51257">
    <property type="entry name" value="PROKAR_LIPOPROTEIN"/>
    <property type="match status" value="1"/>
</dbReference>
<organism evidence="3 4">
    <name type="scientific">Snuella sedimenti</name>
    <dbReference type="NCBI Taxonomy" id="2798802"/>
    <lineage>
        <taxon>Bacteria</taxon>
        <taxon>Pseudomonadati</taxon>
        <taxon>Bacteroidota</taxon>
        <taxon>Flavobacteriia</taxon>
        <taxon>Flavobacteriales</taxon>
        <taxon>Flavobacteriaceae</taxon>
        <taxon>Snuella</taxon>
    </lineage>
</organism>
<evidence type="ECO:0000259" key="2">
    <source>
        <dbReference type="PROSITE" id="PS50022"/>
    </source>
</evidence>
<dbReference type="AlphaFoldDB" id="A0A8J7ISS1"/>
<dbReference type="InterPro" id="IPR000421">
    <property type="entry name" value="FA58C"/>
</dbReference>
<dbReference type="InterPro" id="IPR008979">
    <property type="entry name" value="Galactose-bd-like_sf"/>
</dbReference>
<accession>A0A8J7ISS1</accession>
<feature type="domain" description="F5/8 type C" evidence="2">
    <location>
        <begin position="43"/>
        <end position="192"/>
    </location>
</feature>
<feature type="chain" id="PRO_5035232705" evidence="1">
    <location>
        <begin position="28"/>
        <end position="193"/>
    </location>
</feature>